<keyword evidence="2" id="KW-0732">Signal</keyword>
<feature type="signal peptide" evidence="2">
    <location>
        <begin position="1"/>
        <end position="20"/>
    </location>
</feature>
<proteinExistence type="predicted"/>
<evidence type="ECO:0000256" key="1">
    <source>
        <dbReference type="SAM" id="Phobius"/>
    </source>
</evidence>
<dbReference type="EMBL" id="FR824832">
    <property type="protein sequence ID" value="CCA28035.1"/>
    <property type="molecule type" value="Genomic_DNA"/>
</dbReference>
<feature type="chain" id="PRO_5003263685" evidence="2">
    <location>
        <begin position="21"/>
        <end position="175"/>
    </location>
</feature>
<protein>
    <submittedName>
        <fullName evidence="3">AlNc14C1006G12706 protein</fullName>
    </submittedName>
</protein>
<evidence type="ECO:0000256" key="2">
    <source>
        <dbReference type="SAM" id="SignalP"/>
    </source>
</evidence>
<accession>F0X2E6</accession>
<dbReference type="HOGENOM" id="CLU_1535284_0_0_1"/>
<feature type="transmembrane region" description="Helical" evidence="1">
    <location>
        <begin position="151"/>
        <end position="168"/>
    </location>
</feature>
<keyword evidence="1" id="KW-0812">Transmembrane</keyword>
<reference evidence="3" key="1">
    <citation type="journal article" date="2011" name="PLoS Biol.">
        <title>Gene gain and loss during evolution of obligate parasitism in the white rust pathogen of Arabidopsis thaliana.</title>
        <authorList>
            <person name="Kemen E."/>
            <person name="Gardiner A."/>
            <person name="Schultz-Larsen T."/>
            <person name="Kemen A.C."/>
            <person name="Balmuth A.L."/>
            <person name="Robert-Seilaniantz A."/>
            <person name="Bailey K."/>
            <person name="Holub E."/>
            <person name="Studholme D.J."/>
            <person name="Maclean D."/>
            <person name="Jones J.D."/>
        </authorList>
    </citation>
    <scope>NUCLEOTIDE SEQUENCE</scope>
</reference>
<reference evidence="3" key="2">
    <citation type="submission" date="2011-02" db="EMBL/GenBank/DDBJ databases">
        <authorList>
            <person name="MacLean D."/>
        </authorList>
    </citation>
    <scope>NUCLEOTIDE SEQUENCE</scope>
</reference>
<dbReference type="AlphaFoldDB" id="F0X2E6"/>
<sequence>MTQVQQAVIVIFALFHYGSSGKPQACLETMFPDSYGGAMKKYPSLATALQILAKLLMAGWYTDRVEDPAQLAKDVYLDVCDSLFTTVDETLGSISVKPVNSDLDAKVIVDYGMPGKDRKDKFSTSGNNKNVQDYKVFLQNLVDGNVDKKKVIIYWNLMPLAYLLWMLVPNKMNMT</sequence>
<name>F0X2E6_9STRA</name>
<evidence type="ECO:0000313" key="3">
    <source>
        <dbReference type="EMBL" id="CCA28035.1"/>
    </source>
</evidence>
<gene>
    <name evidence="3" type="primary">AlNc14C1006G12706</name>
    <name evidence="3" type="ORF">ALNC14_141790</name>
</gene>
<keyword evidence="1" id="KW-0472">Membrane</keyword>
<keyword evidence="1" id="KW-1133">Transmembrane helix</keyword>
<organism evidence="3">
    <name type="scientific">Albugo laibachii Nc14</name>
    <dbReference type="NCBI Taxonomy" id="890382"/>
    <lineage>
        <taxon>Eukaryota</taxon>
        <taxon>Sar</taxon>
        <taxon>Stramenopiles</taxon>
        <taxon>Oomycota</taxon>
        <taxon>Peronosporomycetes</taxon>
        <taxon>Albuginales</taxon>
        <taxon>Albuginaceae</taxon>
        <taxon>Albugo</taxon>
    </lineage>
</organism>